<dbReference type="AlphaFoldDB" id="A0A679JR11"/>
<organism evidence="2">
    <name type="scientific">Variovorax paradoxus</name>
    <dbReference type="NCBI Taxonomy" id="34073"/>
    <lineage>
        <taxon>Bacteria</taxon>
        <taxon>Pseudomonadati</taxon>
        <taxon>Pseudomonadota</taxon>
        <taxon>Betaproteobacteria</taxon>
        <taxon>Burkholderiales</taxon>
        <taxon>Comamonadaceae</taxon>
        <taxon>Variovorax</taxon>
    </lineage>
</organism>
<accession>A0A679JR11</accession>
<dbReference type="RefSeq" id="WP_339093737.1">
    <property type="nucleotide sequence ID" value="NZ_LR743508.1"/>
</dbReference>
<protein>
    <submittedName>
        <fullName evidence="2">Uncharacterized protein</fullName>
    </submittedName>
</protein>
<evidence type="ECO:0000256" key="1">
    <source>
        <dbReference type="SAM" id="MobiDB-lite"/>
    </source>
</evidence>
<gene>
    <name evidence="2" type="ORF">VVAX_06019</name>
</gene>
<reference evidence="2" key="1">
    <citation type="submission" date="2019-12" db="EMBL/GenBank/DDBJ databases">
        <authorList>
            <person name="Cremers G."/>
        </authorList>
    </citation>
    <scope>NUCLEOTIDE SEQUENCE</scope>
    <source>
        <strain evidence="2">Vvax</strain>
    </source>
</reference>
<evidence type="ECO:0000313" key="2">
    <source>
        <dbReference type="EMBL" id="CAA2109747.1"/>
    </source>
</evidence>
<name>A0A679JR11_VARPD</name>
<sequence length="158" mass="16260">MTPDEPERDVLTLLQRRAAALVALRLRSVSVVIARLAGLVGEAHALGHSHADIHARLRAAGLGVSWNNYRAALVRARRRAARARISETASSDVIPGGVGGTVSSDVGAGPAASPAGTREPGASPVALLDALANAQRAASRDYATAARALARKPRSTPP</sequence>
<dbReference type="EMBL" id="LR743508">
    <property type="protein sequence ID" value="CAA2109747.1"/>
    <property type="molecule type" value="Genomic_DNA"/>
</dbReference>
<proteinExistence type="predicted"/>
<feature type="region of interest" description="Disordered" evidence="1">
    <location>
        <begin position="94"/>
        <end position="122"/>
    </location>
</feature>